<protein>
    <submittedName>
        <fullName evidence="2">Uncharacterized protein</fullName>
    </submittedName>
</protein>
<gene>
    <name evidence="2" type="ORF">PHYEVI_LOCUS3269</name>
</gene>
<keyword evidence="1" id="KW-0732">Signal</keyword>
<evidence type="ECO:0000313" key="2">
    <source>
        <dbReference type="EMBL" id="CAG9856856.1"/>
    </source>
</evidence>
<reference evidence="2" key="1">
    <citation type="submission" date="2022-01" db="EMBL/GenBank/DDBJ databases">
        <authorList>
            <person name="King R."/>
        </authorList>
    </citation>
    <scope>NUCLEOTIDE SEQUENCE</scope>
</reference>
<organism evidence="2 3">
    <name type="scientific">Phyllotreta striolata</name>
    <name type="common">Striped flea beetle</name>
    <name type="synonym">Crioceris striolata</name>
    <dbReference type="NCBI Taxonomy" id="444603"/>
    <lineage>
        <taxon>Eukaryota</taxon>
        <taxon>Metazoa</taxon>
        <taxon>Ecdysozoa</taxon>
        <taxon>Arthropoda</taxon>
        <taxon>Hexapoda</taxon>
        <taxon>Insecta</taxon>
        <taxon>Pterygota</taxon>
        <taxon>Neoptera</taxon>
        <taxon>Endopterygota</taxon>
        <taxon>Coleoptera</taxon>
        <taxon>Polyphaga</taxon>
        <taxon>Cucujiformia</taxon>
        <taxon>Chrysomeloidea</taxon>
        <taxon>Chrysomelidae</taxon>
        <taxon>Galerucinae</taxon>
        <taxon>Alticini</taxon>
        <taxon>Phyllotreta</taxon>
    </lineage>
</organism>
<dbReference type="EMBL" id="OU900105">
    <property type="protein sequence ID" value="CAG9856856.1"/>
    <property type="molecule type" value="Genomic_DNA"/>
</dbReference>
<dbReference type="OrthoDB" id="6712663at2759"/>
<keyword evidence="3" id="KW-1185">Reference proteome</keyword>
<proteinExistence type="predicted"/>
<dbReference type="Proteomes" id="UP001153712">
    <property type="component" value="Chromosome 12"/>
</dbReference>
<feature type="signal peptide" evidence="1">
    <location>
        <begin position="1"/>
        <end position="24"/>
    </location>
</feature>
<name>A0A9N9XLT4_PHYSR</name>
<evidence type="ECO:0000256" key="1">
    <source>
        <dbReference type="SAM" id="SignalP"/>
    </source>
</evidence>
<feature type="chain" id="PRO_5040190565" evidence="1">
    <location>
        <begin position="25"/>
        <end position="235"/>
    </location>
</feature>
<dbReference type="AlphaFoldDB" id="A0A9N9XLT4"/>
<evidence type="ECO:0000313" key="3">
    <source>
        <dbReference type="Proteomes" id="UP001153712"/>
    </source>
</evidence>
<accession>A0A9N9XLT4</accession>
<sequence length="235" mass="26629">MNRLLQKMKGLLVCLVLVASLTYAEENGNRPVLRRVTRQAINGMGGAFLKQTEANIILNCKSNQLTDSGAIQLQETFDKMKSCLGTKIIFSVPKDEYIQHLESCGKDAVRETENCLKSDQRYFPKFVLDLAKSLVNFMYDDKSALASMEVTACIRKFATVDVRRNYFECMLDASIRTHDTQEIPHSKGDFCGKFVPAGKCFPNTMTKYCDHNSNVEKFISDYTKSLETPCEIKEQ</sequence>